<protein>
    <recommendedName>
        <fullName evidence="2">alpha-L-fucosidase</fullName>
        <ecNumber evidence="2">3.2.1.51</ecNumber>
    </recommendedName>
</protein>
<keyword evidence="5" id="KW-0326">Glycosidase</keyword>
<dbReference type="AlphaFoldDB" id="A0A413T152"/>
<evidence type="ECO:0000256" key="6">
    <source>
        <dbReference type="SAM" id="SignalP"/>
    </source>
</evidence>
<dbReference type="SUPFAM" id="SSF51445">
    <property type="entry name" value="(Trans)glycosidases"/>
    <property type="match status" value="1"/>
</dbReference>
<evidence type="ECO:0000256" key="1">
    <source>
        <dbReference type="ARBA" id="ARBA00007951"/>
    </source>
</evidence>
<organism evidence="8 9">
    <name type="scientific">Phocaeicola coprophilus</name>
    <dbReference type="NCBI Taxonomy" id="387090"/>
    <lineage>
        <taxon>Bacteria</taxon>
        <taxon>Pseudomonadati</taxon>
        <taxon>Bacteroidota</taxon>
        <taxon>Bacteroidia</taxon>
        <taxon>Bacteroidales</taxon>
        <taxon>Bacteroidaceae</taxon>
        <taxon>Phocaeicola</taxon>
    </lineage>
</organism>
<sequence>MKHVWKPTRSLLAVLTACASLSALSVSGQTVPPPAPYGALPSQGQLQWHEMEMYNMIEFNQINYLDKDWGWGDESPEIVNPVNFNAEEIVLRAKKAGSKGFLINAKHHGGFCMWPSRTTDYNISRSPWRNGKGDWVGEWEAACRKHGLKFGVYLSPWDRNTAKFGTPEYLDMFKAQLRELLTQYGDLFIIWFDGAPGEGGDGYYGGANEYRGGFLDYYDWENIYALCRELQPNAVIFGDPGPDVRWVGNEKGYAGETCWATLFAPGEKWNGRPIPSGAPEHIKRINEGNRNGQYWIPAEADFSLRRRFTWHASDSLTVKTPQKLFDIYINSVGRGQGWDLNLPINPLGEQDEPDKLALEEFGRYLEATFRDDLTRGATLHASNVRGGDEAHYGTALLTDGDRYSYWATDDKVTSAELVLDFPRTETFNIIKLRENIKLGQRIDSVKVDVKVGGTWKEIAGATSIGACRLIRLKNYVETSSLRIRFYAPVALAVSEVGCYKEPDGAVAPVISRTKAGEVSLQVERPVYQLRYTTDGSVPSVSSPLYTGPFTFAREGAVRAVAFDKDGRKGEEAVRTFDACKRNWRILTADGQPYAAAGALVDDDDQTFWRSPSQDKDAAFRPQSLVIDLGETQEVKGFSYTPRQDNSSEGVIDRLALMANEDGKNWTPVYEDFIPNIRQAPVYRSFRLKTPVSCRYLKLTALRVLEGNYATGAEFGILLK</sequence>
<dbReference type="GO" id="GO:0005764">
    <property type="term" value="C:lysosome"/>
    <property type="evidence" value="ECO:0007669"/>
    <property type="project" value="TreeGrafter"/>
</dbReference>
<accession>A0A413T152</accession>
<dbReference type="Pfam" id="PF01120">
    <property type="entry name" value="Alpha_L_fucos"/>
    <property type="match status" value="1"/>
</dbReference>
<dbReference type="Pfam" id="PF13290">
    <property type="entry name" value="CHB_HEX_C_1"/>
    <property type="match status" value="1"/>
</dbReference>
<dbReference type="SMART" id="SM00812">
    <property type="entry name" value="Alpha_L_fucos"/>
    <property type="match status" value="1"/>
</dbReference>
<dbReference type="Gene3D" id="3.20.20.80">
    <property type="entry name" value="Glycosidases"/>
    <property type="match status" value="1"/>
</dbReference>
<dbReference type="PROSITE" id="PS50022">
    <property type="entry name" value="FA58C_3"/>
    <property type="match status" value="1"/>
</dbReference>
<dbReference type="PANTHER" id="PTHR10030:SF37">
    <property type="entry name" value="ALPHA-L-FUCOSIDASE-RELATED"/>
    <property type="match status" value="1"/>
</dbReference>
<dbReference type="Pfam" id="PF00754">
    <property type="entry name" value="F5_F8_type_C"/>
    <property type="match status" value="1"/>
</dbReference>
<gene>
    <name evidence="8" type="ORF">DW921_06355</name>
</gene>
<evidence type="ECO:0000256" key="4">
    <source>
        <dbReference type="ARBA" id="ARBA00022801"/>
    </source>
</evidence>
<keyword evidence="4" id="KW-0378">Hydrolase</keyword>
<dbReference type="EC" id="3.2.1.51" evidence="2"/>
<dbReference type="InterPro" id="IPR059177">
    <property type="entry name" value="GH29D-like_dom"/>
</dbReference>
<dbReference type="SUPFAM" id="SSF49785">
    <property type="entry name" value="Galactose-binding domain-like"/>
    <property type="match status" value="2"/>
</dbReference>
<evidence type="ECO:0000313" key="9">
    <source>
        <dbReference type="Proteomes" id="UP000283855"/>
    </source>
</evidence>
<comment type="similarity">
    <text evidence="1">Belongs to the glycosyl hydrolase 29 family.</text>
</comment>
<evidence type="ECO:0000313" key="8">
    <source>
        <dbReference type="EMBL" id="RHA76477.1"/>
    </source>
</evidence>
<dbReference type="PANTHER" id="PTHR10030">
    <property type="entry name" value="ALPHA-L-FUCOSIDASE"/>
    <property type="match status" value="1"/>
</dbReference>
<dbReference type="Gene3D" id="2.60.120.260">
    <property type="entry name" value="Galactose-binding domain-like"/>
    <property type="match status" value="2"/>
</dbReference>
<evidence type="ECO:0000256" key="5">
    <source>
        <dbReference type="ARBA" id="ARBA00023295"/>
    </source>
</evidence>
<evidence type="ECO:0000256" key="3">
    <source>
        <dbReference type="ARBA" id="ARBA00022729"/>
    </source>
</evidence>
<keyword evidence="3 6" id="KW-0732">Signal</keyword>
<dbReference type="GO" id="GO:0016139">
    <property type="term" value="P:glycoside catabolic process"/>
    <property type="evidence" value="ECO:0007669"/>
    <property type="project" value="TreeGrafter"/>
</dbReference>
<dbReference type="InterPro" id="IPR000933">
    <property type="entry name" value="Glyco_hydro_29"/>
</dbReference>
<dbReference type="InterPro" id="IPR008979">
    <property type="entry name" value="Galactose-bd-like_sf"/>
</dbReference>
<dbReference type="InterPro" id="IPR057739">
    <property type="entry name" value="Glyco_hydro_29_N"/>
</dbReference>
<proteinExistence type="inferred from homology"/>
<evidence type="ECO:0000259" key="7">
    <source>
        <dbReference type="PROSITE" id="PS50022"/>
    </source>
</evidence>
<feature type="signal peptide" evidence="6">
    <location>
        <begin position="1"/>
        <end position="28"/>
    </location>
</feature>
<feature type="chain" id="PRO_5019129380" description="alpha-L-fucosidase" evidence="6">
    <location>
        <begin position="29"/>
        <end position="719"/>
    </location>
</feature>
<evidence type="ECO:0000256" key="2">
    <source>
        <dbReference type="ARBA" id="ARBA00012662"/>
    </source>
</evidence>
<dbReference type="RefSeq" id="WP_118400243.1">
    <property type="nucleotide sequence ID" value="NZ_CABJGD010000010.1"/>
</dbReference>
<dbReference type="InterPro" id="IPR000421">
    <property type="entry name" value="FA58C"/>
</dbReference>
<dbReference type="GO" id="GO:0006004">
    <property type="term" value="P:fucose metabolic process"/>
    <property type="evidence" value="ECO:0007669"/>
    <property type="project" value="TreeGrafter"/>
</dbReference>
<dbReference type="EMBL" id="QSFT01000010">
    <property type="protein sequence ID" value="RHA76477.1"/>
    <property type="molecule type" value="Genomic_DNA"/>
</dbReference>
<reference evidence="8 9" key="1">
    <citation type="submission" date="2018-08" db="EMBL/GenBank/DDBJ databases">
        <title>A genome reference for cultivated species of the human gut microbiota.</title>
        <authorList>
            <person name="Zou Y."/>
            <person name="Xue W."/>
            <person name="Luo G."/>
        </authorList>
    </citation>
    <scope>NUCLEOTIDE SEQUENCE [LARGE SCALE GENOMIC DNA]</scope>
    <source>
        <strain evidence="8 9">AM42-38</strain>
    </source>
</reference>
<comment type="caution">
    <text evidence="8">The sequence shown here is derived from an EMBL/GenBank/DDBJ whole genome shotgun (WGS) entry which is preliminary data.</text>
</comment>
<name>A0A413T152_9BACT</name>
<dbReference type="Proteomes" id="UP000283855">
    <property type="component" value="Unassembled WGS sequence"/>
</dbReference>
<feature type="domain" description="F5/8 type C" evidence="7">
    <location>
        <begin position="599"/>
        <end position="719"/>
    </location>
</feature>
<dbReference type="GO" id="GO:0004560">
    <property type="term" value="F:alpha-L-fucosidase activity"/>
    <property type="evidence" value="ECO:0007669"/>
    <property type="project" value="InterPro"/>
</dbReference>
<dbReference type="InterPro" id="IPR017853">
    <property type="entry name" value="GH"/>
</dbReference>